<organism evidence="6">
    <name type="scientific">termite gut metagenome</name>
    <dbReference type="NCBI Taxonomy" id="433724"/>
    <lineage>
        <taxon>unclassified sequences</taxon>
        <taxon>metagenomes</taxon>
        <taxon>organismal metagenomes</taxon>
    </lineage>
</organism>
<dbReference type="GO" id="GO:0004368">
    <property type="term" value="F:glycerol-3-phosphate dehydrogenase (quinone) activity"/>
    <property type="evidence" value="ECO:0007669"/>
    <property type="project" value="InterPro"/>
</dbReference>
<name>A0A5J4RZU2_9ZZZZ</name>
<dbReference type="EMBL" id="SNRY01000536">
    <property type="protein sequence ID" value="KAA6339427.1"/>
    <property type="molecule type" value="Genomic_DNA"/>
</dbReference>
<keyword evidence="3" id="KW-0274">FAD</keyword>
<dbReference type="GO" id="GO:0006071">
    <property type="term" value="P:glycerol metabolic process"/>
    <property type="evidence" value="ECO:0007669"/>
    <property type="project" value="UniProtKB-KW"/>
</dbReference>
<dbReference type="GO" id="GO:0046168">
    <property type="term" value="P:glycerol-3-phosphate catabolic process"/>
    <property type="evidence" value="ECO:0007669"/>
    <property type="project" value="TreeGrafter"/>
</dbReference>
<evidence type="ECO:0000256" key="3">
    <source>
        <dbReference type="ARBA" id="ARBA00022827"/>
    </source>
</evidence>
<protein>
    <recommendedName>
        <fullName evidence="5">Alpha-glycerophosphate oxidase C-terminal domain-containing protein</fullName>
    </recommendedName>
</protein>
<evidence type="ECO:0000256" key="2">
    <source>
        <dbReference type="ARBA" id="ARBA00022798"/>
    </source>
</evidence>
<gene>
    <name evidence="6" type="ORF">EZS27_012625</name>
</gene>
<dbReference type="Pfam" id="PF16901">
    <property type="entry name" value="DAO_C"/>
    <property type="match status" value="1"/>
</dbReference>
<feature type="non-terminal residue" evidence="6">
    <location>
        <position position="1"/>
    </location>
</feature>
<evidence type="ECO:0000256" key="4">
    <source>
        <dbReference type="ARBA" id="ARBA00023002"/>
    </source>
</evidence>
<proteinExistence type="predicted"/>
<dbReference type="PANTHER" id="PTHR11985">
    <property type="entry name" value="GLYCEROL-3-PHOSPHATE DEHYDROGENASE"/>
    <property type="match status" value="1"/>
</dbReference>
<sequence>GSDEPKIKSLMAENPVYAEKIHPNHPYTVAEVVWAVRYEMAREVEDVLSRRVRLLYIDARAAIAAAPVVAKTIANELKKDQSWIDQQVQNFTAVAKHYTYN</sequence>
<accession>A0A5J4RZU2</accession>
<keyword evidence="2" id="KW-0319">Glycerol metabolism</keyword>
<keyword evidence="4" id="KW-0560">Oxidoreductase</keyword>
<evidence type="ECO:0000313" key="6">
    <source>
        <dbReference type="EMBL" id="KAA6339427.1"/>
    </source>
</evidence>
<dbReference type="Gene3D" id="1.10.8.870">
    <property type="entry name" value="Alpha-glycerophosphate oxidase, cap domain"/>
    <property type="match status" value="1"/>
</dbReference>
<comment type="caution">
    <text evidence="6">The sequence shown here is derived from an EMBL/GenBank/DDBJ whole genome shotgun (WGS) entry which is preliminary data.</text>
</comment>
<dbReference type="InterPro" id="IPR031656">
    <property type="entry name" value="DAO_C"/>
</dbReference>
<keyword evidence="1" id="KW-0285">Flavoprotein</keyword>
<dbReference type="InterPro" id="IPR038299">
    <property type="entry name" value="DAO_C_sf"/>
</dbReference>
<dbReference type="InterPro" id="IPR000447">
    <property type="entry name" value="G3P_DH_FAD-dep"/>
</dbReference>
<dbReference type="AlphaFoldDB" id="A0A5J4RZU2"/>
<dbReference type="PANTHER" id="PTHR11985:SF35">
    <property type="entry name" value="ANAEROBIC GLYCEROL-3-PHOSPHATE DEHYDROGENASE SUBUNIT A"/>
    <property type="match status" value="1"/>
</dbReference>
<evidence type="ECO:0000256" key="1">
    <source>
        <dbReference type="ARBA" id="ARBA00022630"/>
    </source>
</evidence>
<reference evidence="6" key="1">
    <citation type="submission" date="2019-03" db="EMBL/GenBank/DDBJ databases">
        <title>Single cell metagenomics reveals metabolic interactions within the superorganism composed of flagellate Streblomastix strix and complex community of Bacteroidetes bacteria on its surface.</title>
        <authorList>
            <person name="Treitli S.C."/>
            <person name="Kolisko M."/>
            <person name="Husnik F."/>
            <person name="Keeling P."/>
            <person name="Hampl V."/>
        </authorList>
    </citation>
    <scope>NUCLEOTIDE SEQUENCE</scope>
    <source>
        <strain evidence="6">STM</strain>
    </source>
</reference>
<feature type="domain" description="Alpha-glycerophosphate oxidase C-terminal" evidence="5">
    <location>
        <begin position="6"/>
        <end position="81"/>
    </location>
</feature>
<evidence type="ECO:0000259" key="5">
    <source>
        <dbReference type="Pfam" id="PF16901"/>
    </source>
</evidence>